<comment type="caution">
    <text evidence="3">The sequence shown here is derived from an EMBL/GenBank/DDBJ whole genome shotgun (WGS) entry which is preliminary data.</text>
</comment>
<feature type="compositionally biased region" description="Low complexity" evidence="1">
    <location>
        <begin position="892"/>
        <end position="905"/>
    </location>
</feature>
<organism evidence="3 4">
    <name type="scientific">Lithohypha guttulata</name>
    <dbReference type="NCBI Taxonomy" id="1690604"/>
    <lineage>
        <taxon>Eukaryota</taxon>
        <taxon>Fungi</taxon>
        <taxon>Dikarya</taxon>
        <taxon>Ascomycota</taxon>
        <taxon>Pezizomycotina</taxon>
        <taxon>Eurotiomycetes</taxon>
        <taxon>Chaetothyriomycetidae</taxon>
        <taxon>Chaetothyriales</taxon>
        <taxon>Trichomeriaceae</taxon>
        <taxon>Lithohypha</taxon>
    </lineage>
</organism>
<feature type="region of interest" description="Disordered" evidence="1">
    <location>
        <begin position="1308"/>
        <end position="1350"/>
    </location>
</feature>
<dbReference type="EMBL" id="JAVRRG010000180">
    <property type="protein sequence ID" value="KAK5079655.1"/>
    <property type="molecule type" value="Genomic_DNA"/>
</dbReference>
<dbReference type="Gene3D" id="3.40.50.10190">
    <property type="entry name" value="BRCT domain"/>
    <property type="match status" value="1"/>
</dbReference>
<feature type="compositionally biased region" description="Low complexity" evidence="1">
    <location>
        <begin position="106"/>
        <end position="116"/>
    </location>
</feature>
<dbReference type="SUPFAM" id="SSF52113">
    <property type="entry name" value="BRCT domain"/>
    <property type="match status" value="1"/>
</dbReference>
<gene>
    <name evidence="3" type="ORF">LTR24_009083</name>
</gene>
<sequence>MVRTRATASAAPAAPLSAAPRRRLKLTPLEKEEVKKPTKPIEEEAKSTTRATRGKKAVVEPEHASNAKHKATTTTVSRSRGRPKKADTAIEDAEPEMEKPKRATRSTRATATTASSVAKEKPAARTTRTTKTTAKEQPVETAPPAKPVPKKKVTFEDIIVDDKENHPCTTRAASKSTKSTDKGTGLRAKPVRKPITATRSSKRTNDQALDDEEEKPRKKIQRVLTPKKITQIARAATPEEASDDELNRGKTPVRDLSLSPRRPQTTITAEAIARTLSPAKKLDFTQSLLHQSTKKDTEDAVGALMSPARRPPTSPAKLFSQPDLQSPVRVLSNENSNALASPARRPMDSPAKLLFPNTTKHDQRLHRSKTASNLFQSPKRSLAFDPASIFSLSAVKPPKRDASKSNFLSSPAKRTALFSPMKTSTTPQSTMNSAQTSSHSSDELDVNGMEVTELIENIAEEITVSSHQRASVFPMRTYKLSADELHMDFDDSILPVGSPLKLAKSPSKPAVQSEPIPVMGYDADATELDQEMEESMPSMQSTPRTISYHDSSSINPRVLETEDDPTLRDLSEDQTMTDEGDDTIVLPENINAATPRSVAVSYRDNDESIDELAPSPREDVVTEFMRTPGTPAMVHEHELTNMMSSPEANIQMPVASLTEQFVSEVQSPASLVEDELTMMGGTPKAATTLEAESHIEQESLASLHDNELTIMADAFAPRSVAAATPASITEHELTMMGRTPKSAITPRAASIMEEDSPANLAEHELTFMADAFTPRPIVPEAMLLETEDYPASLAEDELTVMADAFTPKPARVQSPLDNAAETRTPASVAEHELTIMGDAFTPNPGHIQTPVPSALQPSREAQTPATVAEHELRMMAQTSPGRDEIQDDERTPVPAAAAPATFTPDMPIPRKFHMHTVISKVPLKPEAEDSPAKLQIKKRKRPHSLGAQPEFVDISDRATPAKAARTASSPQATSGRATLVATPVSSALQRTPASKMSSAKSSRRVVSTPAPRTPLTEFANSDVLAGVVVYVDVRTSEGADASAIYVDLLNALGAKVVKEWKDNLTHIVYKDGSPKVLEKARLSESDVKVVGVSWPLDCEAQKTWVGESDYLLNLTPTDQVLQSVTKSARRKSMEPSMLIADGSGSVKRSRSKNLRRSSIKPPADSTLQGSLDNDESVATITTPTADPAKKAADLEKNSLTAAWKSINATHNLGEDTPARRTLELLRKSYEVESGWDDSLLSSNDDDENQNQENTPRPYAEASPDPEILETGLTPAPYKVQNHIGSAPPKATNNGMMSYRERVEEMERREMRDNAFGTNKGGRGVGGKKGGNGKRMTMFGFEPVRQSPLGR</sequence>
<feature type="region of interest" description="Disordered" evidence="1">
    <location>
        <begin position="922"/>
        <end position="1010"/>
    </location>
</feature>
<feature type="compositionally biased region" description="Low complexity" evidence="1">
    <location>
        <begin position="1"/>
        <end position="19"/>
    </location>
</feature>
<proteinExistence type="predicted"/>
<dbReference type="InterPro" id="IPR036420">
    <property type="entry name" value="BRCT_dom_sf"/>
</dbReference>
<accession>A0ABR0JY88</accession>
<dbReference type="CDD" id="cd17716">
    <property type="entry name" value="BRCT_microcephalin_rpt1"/>
    <property type="match status" value="1"/>
</dbReference>
<feature type="region of interest" description="Disordered" evidence="1">
    <location>
        <begin position="288"/>
        <end position="323"/>
    </location>
</feature>
<dbReference type="Pfam" id="PF00533">
    <property type="entry name" value="BRCT"/>
    <property type="match status" value="1"/>
</dbReference>
<feature type="compositionally biased region" description="Polar residues" evidence="1">
    <location>
        <begin position="966"/>
        <end position="976"/>
    </location>
</feature>
<reference evidence="3 4" key="1">
    <citation type="submission" date="2023-08" db="EMBL/GenBank/DDBJ databases">
        <title>Black Yeasts Isolated from many extreme environments.</title>
        <authorList>
            <person name="Coleine C."/>
            <person name="Stajich J.E."/>
            <person name="Selbmann L."/>
        </authorList>
    </citation>
    <scope>NUCLEOTIDE SEQUENCE [LARGE SCALE GENOMIC DNA]</scope>
    <source>
        <strain evidence="3 4">CCFEE 5885</strain>
    </source>
</reference>
<dbReference type="PROSITE" id="PS50172">
    <property type="entry name" value="BRCT"/>
    <property type="match status" value="1"/>
</dbReference>
<feature type="compositionally biased region" description="Polar residues" evidence="1">
    <location>
        <begin position="421"/>
        <end position="439"/>
    </location>
</feature>
<feature type="compositionally biased region" description="Polar residues" evidence="1">
    <location>
        <begin position="983"/>
        <end position="992"/>
    </location>
</feature>
<dbReference type="InterPro" id="IPR001357">
    <property type="entry name" value="BRCT_dom"/>
</dbReference>
<evidence type="ECO:0000313" key="4">
    <source>
        <dbReference type="Proteomes" id="UP001345013"/>
    </source>
</evidence>
<evidence type="ECO:0000259" key="2">
    <source>
        <dbReference type="PROSITE" id="PS50172"/>
    </source>
</evidence>
<feature type="region of interest" description="Disordered" evidence="1">
    <location>
        <begin position="396"/>
        <end position="444"/>
    </location>
</feature>
<feature type="compositionally biased region" description="Low complexity" evidence="1">
    <location>
        <begin position="169"/>
        <end position="185"/>
    </location>
</feature>
<dbReference type="SMART" id="SM00292">
    <property type="entry name" value="BRCT"/>
    <property type="match status" value="1"/>
</dbReference>
<feature type="compositionally biased region" description="Basic and acidic residues" evidence="1">
    <location>
        <begin position="881"/>
        <end position="891"/>
    </location>
</feature>
<feature type="compositionally biased region" description="Basic and acidic residues" evidence="1">
    <location>
        <begin position="28"/>
        <end position="47"/>
    </location>
</feature>
<feature type="region of interest" description="Disordered" evidence="1">
    <location>
        <begin position="1125"/>
        <end position="1191"/>
    </location>
</feature>
<feature type="region of interest" description="Disordered" evidence="1">
    <location>
        <begin position="538"/>
        <end position="557"/>
    </location>
</feature>
<feature type="region of interest" description="Disordered" evidence="1">
    <location>
        <begin position="1236"/>
        <end position="1264"/>
    </location>
</feature>
<feature type="compositionally biased region" description="Basic residues" evidence="1">
    <location>
        <begin position="1147"/>
        <end position="1158"/>
    </location>
</feature>
<dbReference type="Proteomes" id="UP001345013">
    <property type="component" value="Unassembled WGS sequence"/>
</dbReference>
<feature type="domain" description="BRCT" evidence="2">
    <location>
        <begin position="1019"/>
        <end position="1112"/>
    </location>
</feature>
<name>A0ABR0JY88_9EURO</name>
<feature type="compositionally biased region" description="Gly residues" evidence="1">
    <location>
        <begin position="1318"/>
        <end position="1329"/>
    </location>
</feature>
<evidence type="ECO:0000313" key="3">
    <source>
        <dbReference type="EMBL" id="KAK5079655.1"/>
    </source>
</evidence>
<feature type="region of interest" description="Disordered" evidence="1">
    <location>
        <begin position="877"/>
        <end position="908"/>
    </location>
</feature>
<feature type="compositionally biased region" description="Polar residues" evidence="1">
    <location>
        <begin position="538"/>
        <end position="555"/>
    </location>
</feature>
<keyword evidence="4" id="KW-1185">Reference proteome</keyword>
<protein>
    <recommendedName>
        <fullName evidence="2">BRCT domain-containing protein</fullName>
    </recommendedName>
</protein>
<evidence type="ECO:0000256" key="1">
    <source>
        <dbReference type="SAM" id="MobiDB-lite"/>
    </source>
</evidence>
<feature type="region of interest" description="Disordered" evidence="1">
    <location>
        <begin position="1"/>
        <end position="266"/>
    </location>
</feature>
<feature type="compositionally biased region" description="Low complexity" evidence="1">
    <location>
        <begin position="993"/>
        <end position="1007"/>
    </location>
</feature>